<evidence type="ECO:0000256" key="2">
    <source>
        <dbReference type="ARBA" id="ARBA00023125"/>
    </source>
</evidence>
<feature type="compositionally biased region" description="Basic residues" evidence="4">
    <location>
        <begin position="423"/>
        <end position="432"/>
    </location>
</feature>
<evidence type="ECO:0000313" key="7">
    <source>
        <dbReference type="Proteomes" id="UP000544110"/>
    </source>
</evidence>
<evidence type="ECO:0000259" key="5">
    <source>
        <dbReference type="PROSITE" id="PS51898"/>
    </source>
</evidence>
<gene>
    <name evidence="6" type="ORF">BJ989_000500</name>
</gene>
<keyword evidence="2" id="KW-0238">DNA-binding</keyword>
<dbReference type="InterPro" id="IPR010998">
    <property type="entry name" value="Integrase_recombinase_N"/>
</dbReference>
<evidence type="ECO:0000313" key="6">
    <source>
        <dbReference type="EMBL" id="NYG54196.1"/>
    </source>
</evidence>
<dbReference type="SUPFAM" id="SSF56349">
    <property type="entry name" value="DNA breaking-rejoining enzymes"/>
    <property type="match status" value="1"/>
</dbReference>
<dbReference type="InterPro" id="IPR013762">
    <property type="entry name" value="Integrase-like_cat_sf"/>
</dbReference>
<evidence type="ECO:0000256" key="3">
    <source>
        <dbReference type="ARBA" id="ARBA00023172"/>
    </source>
</evidence>
<dbReference type="InterPro" id="IPR011010">
    <property type="entry name" value="DNA_brk_join_enz"/>
</dbReference>
<dbReference type="AlphaFoldDB" id="A0A7Y9RS17"/>
<feature type="region of interest" description="Disordered" evidence="4">
    <location>
        <begin position="411"/>
        <end position="452"/>
    </location>
</feature>
<dbReference type="Gene3D" id="1.10.150.130">
    <property type="match status" value="1"/>
</dbReference>
<dbReference type="InterPro" id="IPR002104">
    <property type="entry name" value="Integrase_catalytic"/>
</dbReference>
<accession>A0A7Y9RS17</accession>
<dbReference type="CDD" id="cd01189">
    <property type="entry name" value="INT_ICEBs1_C_like"/>
    <property type="match status" value="1"/>
</dbReference>
<dbReference type="InterPro" id="IPR050090">
    <property type="entry name" value="Tyrosine_recombinase_XerCD"/>
</dbReference>
<dbReference type="GO" id="GO:0015074">
    <property type="term" value="P:DNA integration"/>
    <property type="evidence" value="ECO:0007669"/>
    <property type="project" value="InterPro"/>
</dbReference>
<dbReference type="RefSeq" id="WP_179516866.1">
    <property type="nucleotide sequence ID" value="NZ_JACCAC010000001.1"/>
</dbReference>
<comment type="similarity">
    <text evidence="1">Belongs to the 'phage' integrase family.</text>
</comment>
<sequence length="452" mass="50091">MAYIEKRRRTDGGISARVKWRLGGTRDGAVQLEVFSAGTDAQNLARAEGFKKMVDAAGQRWPDGWVKGEGFVRPASEADPLTEPPRFVDIGEEYVRQIVDLSPGQRKRYLGHLRVLEVTRIRGSLIFTKPVTAISEADLKDWLIDWDRSLKTKANYHGLIHGVFGYAVKRGWLSANPAVGTAPRMSRVKQSRPELRFLTERELQRAVELAGPYADLLTVAVGTGMRFGELGALWVSDVDLERRTVRINKAWKRNGEDDATDVPGWLAKLLKPKHTMRDHHLGVPKTTKSRRTITISPALFTVLRKRIEGKAADDFVFVSNAGYPLHNGDFSTHVWRKLMTALEAEGIARFRFHDLRHTHVAWLVAGGAPLPHIQARLGHESITTTIDTYGHLLPAGDELISGIIDTALTGGTIRPGPGSSMGKKGKGKKSEKRTKPARDQGVSRSVEKEAAT</sequence>
<proteinExistence type="inferred from homology"/>
<dbReference type="EMBL" id="JACCAC010000001">
    <property type="protein sequence ID" value="NYG54196.1"/>
    <property type="molecule type" value="Genomic_DNA"/>
</dbReference>
<dbReference type="GO" id="GO:0006310">
    <property type="term" value="P:DNA recombination"/>
    <property type="evidence" value="ECO:0007669"/>
    <property type="project" value="UniProtKB-KW"/>
</dbReference>
<name>A0A7Y9RS17_9ACTN</name>
<keyword evidence="3" id="KW-0233">DNA recombination</keyword>
<dbReference type="Gene3D" id="1.10.443.10">
    <property type="entry name" value="Intergrase catalytic core"/>
    <property type="match status" value="1"/>
</dbReference>
<evidence type="ECO:0000256" key="1">
    <source>
        <dbReference type="ARBA" id="ARBA00008857"/>
    </source>
</evidence>
<dbReference type="Pfam" id="PF00589">
    <property type="entry name" value="Phage_integrase"/>
    <property type="match status" value="1"/>
</dbReference>
<dbReference type="PANTHER" id="PTHR30349">
    <property type="entry name" value="PHAGE INTEGRASE-RELATED"/>
    <property type="match status" value="1"/>
</dbReference>
<comment type="caution">
    <text evidence="6">The sequence shown here is derived from an EMBL/GenBank/DDBJ whole genome shotgun (WGS) entry which is preliminary data.</text>
</comment>
<dbReference type="PROSITE" id="PS51898">
    <property type="entry name" value="TYR_RECOMBINASE"/>
    <property type="match status" value="1"/>
</dbReference>
<feature type="domain" description="Tyr recombinase" evidence="5">
    <location>
        <begin position="193"/>
        <end position="404"/>
    </location>
</feature>
<protein>
    <submittedName>
        <fullName evidence="6">Integrase</fullName>
    </submittedName>
</protein>
<dbReference type="GO" id="GO:0003677">
    <property type="term" value="F:DNA binding"/>
    <property type="evidence" value="ECO:0007669"/>
    <property type="project" value="UniProtKB-KW"/>
</dbReference>
<dbReference type="Proteomes" id="UP000544110">
    <property type="component" value="Unassembled WGS sequence"/>
</dbReference>
<keyword evidence="7" id="KW-1185">Reference proteome</keyword>
<organism evidence="6 7">
    <name type="scientific">Nocardioides perillae</name>
    <dbReference type="NCBI Taxonomy" id="1119534"/>
    <lineage>
        <taxon>Bacteria</taxon>
        <taxon>Bacillati</taxon>
        <taxon>Actinomycetota</taxon>
        <taxon>Actinomycetes</taxon>
        <taxon>Propionibacteriales</taxon>
        <taxon>Nocardioidaceae</taxon>
        <taxon>Nocardioides</taxon>
    </lineage>
</organism>
<evidence type="ECO:0000256" key="4">
    <source>
        <dbReference type="SAM" id="MobiDB-lite"/>
    </source>
</evidence>
<dbReference type="PANTHER" id="PTHR30349:SF64">
    <property type="entry name" value="PROPHAGE INTEGRASE INTD-RELATED"/>
    <property type="match status" value="1"/>
</dbReference>
<reference evidence="6 7" key="1">
    <citation type="submission" date="2020-07" db="EMBL/GenBank/DDBJ databases">
        <title>Sequencing the genomes of 1000 actinobacteria strains.</title>
        <authorList>
            <person name="Klenk H.-P."/>
        </authorList>
    </citation>
    <scope>NUCLEOTIDE SEQUENCE [LARGE SCALE GENOMIC DNA]</scope>
    <source>
        <strain evidence="6 7">DSM 24552</strain>
    </source>
</reference>